<keyword evidence="1" id="KW-0812">Transmembrane</keyword>
<evidence type="ECO:0000313" key="3">
    <source>
        <dbReference type="Proteomes" id="UP000326837"/>
    </source>
</evidence>
<accession>A0A5K7XL55</accession>
<feature type="transmembrane region" description="Helical" evidence="1">
    <location>
        <begin position="243"/>
        <end position="264"/>
    </location>
</feature>
<evidence type="ECO:0000256" key="1">
    <source>
        <dbReference type="SAM" id="Phobius"/>
    </source>
</evidence>
<dbReference type="RefSeq" id="WP_152100721.1">
    <property type="nucleotide sequence ID" value="NZ_AP021861.1"/>
</dbReference>
<keyword evidence="1" id="KW-1133">Transmembrane helix</keyword>
<dbReference type="AlphaFoldDB" id="A0A5K7XL55"/>
<feature type="transmembrane region" description="Helical" evidence="1">
    <location>
        <begin position="101"/>
        <end position="120"/>
    </location>
</feature>
<name>A0A5K7XL55_9BACT</name>
<sequence length="274" mass="31345">MTTFARRRWIGAAVTLTALAGVWLWAERLENRLESSSYFTGWMLLTAIIALAAFQVRKKLPAAPLGTSAVWLQAHIYIGLGSAGLYAIHAPWRWPNGVLETILSLLYIATFLSGVIGLYWTRSLPRRLSRLGQEVIYERIGAERHRIQERAQNAILAAVRTAGATTLGDFYNARLHDYFSTRRGWRFRIWPSSELRKSLLAELTDATRYLSDEERKTAEQLFALLRQRDDLDYSESLQWRLRAWLFVHIALTYPLLLVAGLHAWTAHLFYGGLP</sequence>
<gene>
    <name evidence="2" type="ORF">PLANPX_4928</name>
</gene>
<proteinExistence type="predicted"/>
<dbReference type="EMBL" id="AP021861">
    <property type="protein sequence ID" value="BBO35316.1"/>
    <property type="molecule type" value="Genomic_DNA"/>
</dbReference>
<feature type="transmembrane region" description="Helical" evidence="1">
    <location>
        <begin position="68"/>
        <end position="89"/>
    </location>
</feature>
<organism evidence="2 3">
    <name type="scientific">Lacipirellula parvula</name>
    <dbReference type="NCBI Taxonomy" id="2650471"/>
    <lineage>
        <taxon>Bacteria</taxon>
        <taxon>Pseudomonadati</taxon>
        <taxon>Planctomycetota</taxon>
        <taxon>Planctomycetia</taxon>
        <taxon>Pirellulales</taxon>
        <taxon>Lacipirellulaceae</taxon>
        <taxon>Lacipirellula</taxon>
    </lineage>
</organism>
<keyword evidence="1" id="KW-0472">Membrane</keyword>
<feature type="transmembrane region" description="Helical" evidence="1">
    <location>
        <begin position="38"/>
        <end position="56"/>
    </location>
</feature>
<reference evidence="3" key="1">
    <citation type="submission" date="2019-10" db="EMBL/GenBank/DDBJ databases">
        <title>Lacipirellula parvula gen. nov., sp. nov., representing a lineage of planctomycetes widespread in freshwater anoxic habitats, and description of the family Lacipirellulaceae.</title>
        <authorList>
            <person name="Dedysh S.N."/>
            <person name="Kulichevskaya I.S."/>
            <person name="Beletsky A.V."/>
            <person name="Rakitin A.L."/>
            <person name="Mardanov A.V."/>
            <person name="Ivanova A.A."/>
            <person name="Saltykova V.X."/>
            <person name="Rijpstra W.I.C."/>
            <person name="Sinninghe Damste J.S."/>
            <person name="Ravin N.V."/>
        </authorList>
    </citation>
    <scope>NUCLEOTIDE SEQUENCE [LARGE SCALE GENOMIC DNA]</scope>
    <source>
        <strain evidence="3">PX69</strain>
    </source>
</reference>
<keyword evidence="3" id="KW-1185">Reference proteome</keyword>
<protein>
    <submittedName>
        <fullName evidence="2">Uncharacterized protein</fullName>
    </submittedName>
</protein>
<dbReference type="Proteomes" id="UP000326837">
    <property type="component" value="Chromosome"/>
</dbReference>
<evidence type="ECO:0000313" key="2">
    <source>
        <dbReference type="EMBL" id="BBO35316.1"/>
    </source>
</evidence>
<feature type="transmembrane region" description="Helical" evidence="1">
    <location>
        <begin position="9"/>
        <end position="26"/>
    </location>
</feature>
<dbReference type="KEGG" id="lpav:PLANPX_4928"/>